<dbReference type="PROSITE" id="PS51918">
    <property type="entry name" value="RADICAL_SAM"/>
    <property type="match status" value="1"/>
</dbReference>
<evidence type="ECO:0000259" key="4">
    <source>
        <dbReference type="PROSITE" id="PS51918"/>
    </source>
</evidence>
<dbReference type="SFLD" id="SFLDG01084">
    <property type="entry name" value="Uncharacterised_Radical_SAM_Su"/>
    <property type="match status" value="1"/>
</dbReference>
<dbReference type="Pfam" id="PF04055">
    <property type="entry name" value="Radical_SAM"/>
    <property type="match status" value="1"/>
</dbReference>
<dbReference type="PANTHER" id="PTHR43432:SF3">
    <property type="entry name" value="SLR0285 PROTEIN"/>
    <property type="match status" value="1"/>
</dbReference>
<dbReference type="GO" id="GO:0051536">
    <property type="term" value="F:iron-sulfur cluster binding"/>
    <property type="evidence" value="ECO:0007669"/>
    <property type="project" value="UniProtKB-KW"/>
</dbReference>
<reference evidence="5 6" key="1">
    <citation type="submission" date="2020-01" db="EMBL/GenBank/DDBJ databases">
        <title>Genomes assembled from Gulf of Kutch pelagic sediment metagenomes.</title>
        <authorList>
            <person name="Chandrashekar M."/>
            <person name="Mahajan M.S."/>
            <person name="Dave K.J."/>
            <person name="Vatsa P."/>
            <person name="Nathani N.M."/>
        </authorList>
    </citation>
    <scope>NUCLEOTIDE SEQUENCE [LARGE SCALE GENOMIC DNA]</scope>
    <source>
        <strain evidence="5">KS3-K002</strain>
    </source>
</reference>
<dbReference type="CDD" id="cd01335">
    <property type="entry name" value="Radical_SAM"/>
    <property type="match status" value="1"/>
</dbReference>
<keyword evidence="1" id="KW-0479">Metal-binding</keyword>
<dbReference type="EMBL" id="JAACAK010000049">
    <property type="protein sequence ID" value="NIR74856.1"/>
    <property type="molecule type" value="Genomic_DNA"/>
</dbReference>
<dbReference type="InterPro" id="IPR058240">
    <property type="entry name" value="rSAM_sf"/>
</dbReference>
<dbReference type="InterPro" id="IPR040086">
    <property type="entry name" value="MJ0683-like"/>
</dbReference>
<name>A0AAE4ZA16_9BACT</name>
<evidence type="ECO:0000256" key="3">
    <source>
        <dbReference type="ARBA" id="ARBA00023014"/>
    </source>
</evidence>
<evidence type="ECO:0000313" key="6">
    <source>
        <dbReference type="Proteomes" id="UP000702544"/>
    </source>
</evidence>
<dbReference type="GO" id="GO:0046872">
    <property type="term" value="F:metal ion binding"/>
    <property type="evidence" value="ECO:0007669"/>
    <property type="project" value="UniProtKB-KW"/>
</dbReference>
<dbReference type="NCBIfam" id="NF033668">
    <property type="entry name" value="rSAM_PA0069"/>
    <property type="match status" value="1"/>
</dbReference>
<dbReference type="InterPro" id="IPR006638">
    <property type="entry name" value="Elp3/MiaA/NifB-like_rSAM"/>
</dbReference>
<dbReference type="SFLD" id="SFLDS00029">
    <property type="entry name" value="Radical_SAM"/>
    <property type="match status" value="1"/>
</dbReference>
<dbReference type="Proteomes" id="UP000702544">
    <property type="component" value="Unassembled WGS sequence"/>
</dbReference>
<dbReference type="SUPFAM" id="SSF102114">
    <property type="entry name" value="Radical SAM enzymes"/>
    <property type="match status" value="1"/>
</dbReference>
<gene>
    <name evidence="5" type="ORF">GWO12_07050</name>
</gene>
<keyword evidence="2" id="KW-0408">Iron</keyword>
<organism evidence="5 6">
    <name type="scientific">Candidatus Kutchimonas denitrificans</name>
    <dbReference type="NCBI Taxonomy" id="3056748"/>
    <lineage>
        <taxon>Bacteria</taxon>
        <taxon>Pseudomonadati</taxon>
        <taxon>Gemmatimonadota</taxon>
        <taxon>Gemmatimonadia</taxon>
        <taxon>Candidatus Palauibacterales</taxon>
        <taxon>Candidatus Palauibacteraceae</taxon>
        <taxon>Candidatus Kutchimonas</taxon>
    </lineage>
</organism>
<evidence type="ECO:0000256" key="2">
    <source>
        <dbReference type="ARBA" id="ARBA00023004"/>
    </source>
</evidence>
<dbReference type="PANTHER" id="PTHR43432">
    <property type="entry name" value="SLR0285 PROTEIN"/>
    <property type="match status" value="1"/>
</dbReference>
<keyword evidence="3" id="KW-0411">Iron-sulfur</keyword>
<evidence type="ECO:0000313" key="5">
    <source>
        <dbReference type="EMBL" id="NIR74856.1"/>
    </source>
</evidence>
<proteinExistence type="predicted"/>
<feature type="domain" description="Radical SAM core" evidence="4">
    <location>
        <begin position="56"/>
        <end position="298"/>
    </location>
</feature>
<dbReference type="InterPro" id="IPR007197">
    <property type="entry name" value="rSAM"/>
</dbReference>
<accession>A0AAE4ZA16</accession>
<dbReference type="SMART" id="SM00729">
    <property type="entry name" value="Elp3"/>
    <property type="match status" value="1"/>
</dbReference>
<dbReference type="AlphaFoldDB" id="A0AAE4ZA16"/>
<comment type="caution">
    <text evidence="5">The sequence shown here is derived from an EMBL/GenBank/DDBJ whole genome shotgun (WGS) entry which is preliminary data.</text>
</comment>
<evidence type="ECO:0000256" key="1">
    <source>
        <dbReference type="ARBA" id="ARBA00022723"/>
    </source>
</evidence>
<dbReference type="Gene3D" id="3.80.30.30">
    <property type="match status" value="1"/>
</dbReference>
<protein>
    <submittedName>
        <fullName evidence="5">PA0069 family radical SAM protein</fullName>
    </submittedName>
</protein>
<sequence length="351" mass="39561">MISLPVRGRGASHNPANRFEPIEIVRDRWEDPEDPAPRTQLFWDTSRTIIARNASPDVGFETSVNPYRGCEHGCVYCYARPYHEYLGLSAGLDFETKIFVKEDAPRLLREALMKPSWTPQTLALSGVTDPYQPAERRLQITRGCLEVLADFRNPTAVVTKNHLVTRDIDHLGELARFGAAAVTISITTLDDDLQRRMEPRASSPARRLDVIARLSTAGIPVGVNLAPVVPGLTDHELPRILEAAAEAGARRAGYLLLRLPYGVKDLFQSWLEGHFPDRKEKVLARLRSLRGGRLNDPRFGKRHRGEGPFAAQIANLFRITCRRLGLNREPLHLSAESFRRRPRGVQLRLFD</sequence>
<dbReference type="GO" id="GO:0003824">
    <property type="term" value="F:catalytic activity"/>
    <property type="evidence" value="ECO:0007669"/>
    <property type="project" value="InterPro"/>
</dbReference>